<feature type="region of interest" description="Disordered" evidence="1">
    <location>
        <begin position="21"/>
        <end position="48"/>
    </location>
</feature>
<evidence type="ECO:0000313" key="4">
    <source>
        <dbReference type="Proteomes" id="UP000516260"/>
    </source>
</evidence>
<protein>
    <recommendedName>
        <fullName evidence="2">SPT2 homolog N-terminal domain-containing protein</fullName>
    </recommendedName>
</protein>
<feature type="compositionally biased region" description="Basic and acidic residues" evidence="1">
    <location>
        <begin position="194"/>
        <end position="246"/>
    </location>
</feature>
<organism evidence="3 4">
    <name type="scientific">Takifugu bimaculatus</name>
    <dbReference type="NCBI Taxonomy" id="433685"/>
    <lineage>
        <taxon>Eukaryota</taxon>
        <taxon>Metazoa</taxon>
        <taxon>Chordata</taxon>
        <taxon>Craniata</taxon>
        <taxon>Vertebrata</taxon>
        <taxon>Euteleostomi</taxon>
        <taxon>Actinopterygii</taxon>
        <taxon>Neopterygii</taxon>
        <taxon>Teleostei</taxon>
        <taxon>Neoteleostei</taxon>
        <taxon>Acanthomorphata</taxon>
        <taxon>Eupercaria</taxon>
        <taxon>Tetraodontiformes</taxon>
        <taxon>Tetradontoidea</taxon>
        <taxon>Tetraodontidae</taxon>
        <taxon>Takifugu</taxon>
    </lineage>
</organism>
<evidence type="ECO:0000259" key="2">
    <source>
        <dbReference type="Pfam" id="PF22878"/>
    </source>
</evidence>
<feature type="domain" description="SPT2 homolog N-terminal" evidence="2">
    <location>
        <begin position="8"/>
        <end position="97"/>
    </location>
</feature>
<sequence>MSSAAKMMDFDNILDIASQNQGVSNVQKRYSLQAGPSKRDPRSKGVNPTAVQALLKKRSHDTKKKEIEMKKQKETLLARRIELKSDRKARAMASRTKDNFKGYNGVPITDSPNKRKTKLEMQEERAMNEDRFRNTSIDPADDEDNYEYEQSDSEPDQEPEPLRAGKTIGSGIKPSSKKPSGPPKPPLAFADLLKLAEKKQHEPVELKPKTVKKEERPRTADEMRELELERKAKRQGKDRETDRDRSQPSSISGKKGNSGKGSKKWQATKELFRKT</sequence>
<feature type="compositionally biased region" description="Basic and acidic residues" evidence="1">
    <location>
        <begin position="80"/>
        <end position="100"/>
    </location>
</feature>
<feature type="compositionally biased region" description="Basic and acidic residues" evidence="1">
    <location>
        <begin position="118"/>
        <end position="133"/>
    </location>
</feature>
<feature type="compositionally biased region" description="Acidic residues" evidence="1">
    <location>
        <begin position="139"/>
        <end position="159"/>
    </location>
</feature>
<dbReference type="InterPro" id="IPR054552">
    <property type="entry name" value="SPT2_N"/>
</dbReference>
<evidence type="ECO:0000256" key="1">
    <source>
        <dbReference type="SAM" id="MobiDB-lite"/>
    </source>
</evidence>
<reference evidence="3 4" key="1">
    <citation type="submission" date="2019-04" db="EMBL/GenBank/DDBJ databases">
        <title>The sequence and de novo assembly of Takifugu bimaculatus genome using PacBio and Hi-C technologies.</title>
        <authorList>
            <person name="Xu P."/>
            <person name="Liu B."/>
            <person name="Zhou Z."/>
        </authorList>
    </citation>
    <scope>NUCLEOTIDE SEQUENCE [LARGE SCALE GENOMIC DNA]</scope>
    <source>
        <strain evidence="3">TB-2018</strain>
        <tissue evidence="3">Muscle</tissue>
    </source>
</reference>
<comment type="caution">
    <text evidence="3">The sequence shown here is derived from an EMBL/GenBank/DDBJ whole genome shotgun (WGS) entry which is preliminary data.</text>
</comment>
<dbReference type="Pfam" id="PF22878">
    <property type="entry name" value="SPT2_N"/>
    <property type="match status" value="1"/>
</dbReference>
<feature type="compositionally biased region" description="Low complexity" evidence="1">
    <location>
        <begin position="165"/>
        <end position="179"/>
    </location>
</feature>
<keyword evidence="4" id="KW-1185">Reference proteome</keyword>
<feature type="region of interest" description="Disordered" evidence="1">
    <location>
        <begin position="80"/>
        <end position="275"/>
    </location>
</feature>
<dbReference type="AlphaFoldDB" id="A0A4Z2C8H7"/>
<proteinExistence type="predicted"/>
<feature type="compositionally biased region" description="Polar residues" evidence="1">
    <location>
        <begin position="21"/>
        <end position="30"/>
    </location>
</feature>
<gene>
    <name evidence="3" type="ORF">fugu_011793</name>
</gene>
<accession>A0A4Z2C8H7</accession>
<dbReference type="Proteomes" id="UP000516260">
    <property type="component" value="Chromosome 12"/>
</dbReference>
<evidence type="ECO:0000313" key="3">
    <source>
        <dbReference type="EMBL" id="TNN00547.1"/>
    </source>
</evidence>
<dbReference type="EMBL" id="SWLE01000004">
    <property type="protein sequence ID" value="TNN00547.1"/>
    <property type="molecule type" value="Genomic_DNA"/>
</dbReference>
<name>A0A4Z2C8H7_9TELE</name>